<reference evidence="3" key="1">
    <citation type="submission" date="2025-08" db="UniProtKB">
        <authorList>
            <consortium name="RefSeq"/>
        </authorList>
    </citation>
    <scope>IDENTIFICATION</scope>
</reference>
<name>A0A3Q0H7N3_ALLSI</name>
<accession>A0A3Q0H7N3</accession>
<protein>
    <submittedName>
        <fullName evidence="3">Uncharacterized protein LOC112551173</fullName>
    </submittedName>
</protein>
<dbReference type="Proteomes" id="UP000189705">
    <property type="component" value="Unplaced"/>
</dbReference>
<dbReference type="RefSeq" id="XP_025066450.1">
    <property type="nucleotide sequence ID" value="XM_025210665.1"/>
</dbReference>
<dbReference type="GeneID" id="112551173"/>
<keyword evidence="2" id="KW-1185">Reference proteome</keyword>
<proteinExistence type="predicted"/>
<dbReference type="AlphaFoldDB" id="A0A3Q0H7N3"/>
<dbReference type="InterPro" id="IPR031554">
    <property type="entry name" value="FSIP2_C"/>
</dbReference>
<dbReference type="InParanoid" id="A0A3Q0H7N3"/>
<sequence>MLQRSGSEQDLYDDVTGFNARFPQDVVTIIIEELSDHPVLRVVSDQLSQSMMDPDRIADKALSQVSISAESKSWCSEEAIPGTSANKTPIGTGELLTLKALQPKVDLLTQLAAHYTGDEEAEERVEENLESVWQWKEEEGLQQIKIIPAESSLYLWIPFDSSMDTEQSSLAIGGLSGALETQTSGECMWFAFFLGFHLFPLMSL</sequence>
<dbReference type="KEGG" id="asn:112551173"/>
<feature type="domain" description="Fibrous sheath-interacting protein 2 C-terminal" evidence="1">
    <location>
        <begin position="2"/>
        <end position="64"/>
    </location>
</feature>
<evidence type="ECO:0000313" key="2">
    <source>
        <dbReference type="Proteomes" id="UP000189705"/>
    </source>
</evidence>
<evidence type="ECO:0000259" key="1">
    <source>
        <dbReference type="Pfam" id="PF15783"/>
    </source>
</evidence>
<organism evidence="2 3">
    <name type="scientific">Alligator sinensis</name>
    <name type="common">Chinese alligator</name>
    <dbReference type="NCBI Taxonomy" id="38654"/>
    <lineage>
        <taxon>Eukaryota</taxon>
        <taxon>Metazoa</taxon>
        <taxon>Chordata</taxon>
        <taxon>Craniata</taxon>
        <taxon>Vertebrata</taxon>
        <taxon>Euteleostomi</taxon>
        <taxon>Archelosauria</taxon>
        <taxon>Archosauria</taxon>
        <taxon>Crocodylia</taxon>
        <taxon>Alligatoridae</taxon>
        <taxon>Alligatorinae</taxon>
        <taxon>Alligator</taxon>
    </lineage>
</organism>
<dbReference type="Pfam" id="PF15783">
    <property type="entry name" value="FSIP2"/>
    <property type="match status" value="1"/>
</dbReference>
<gene>
    <name evidence="3" type="primary">LOC112551173</name>
</gene>
<evidence type="ECO:0000313" key="3">
    <source>
        <dbReference type="RefSeq" id="XP_025066450.1"/>
    </source>
</evidence>